<comment type="similarity">
    <text evidence="1">Belongs to the peptidase C2 family.</text>
</comment>
<dbReference type="InterPro" id="IPR038765">
    <property type="entry name" value="Papain-like_cys_pep_sf"/>
</dbReference>
<comment type="caution">
    <text evidence="6">Lacks conserved residue(s) required for the propagation of feature annotation.</text>
</comment>
<evidence type="ECO:0000256" key="4">
    <source>
        <dbReference type="ARBA" id="ARBA00022807"/>
    </source>
</evidence>
<dbReference type="FunFam" id="2.60.120.380:FF:000003">
    <property type="entry name" value="Calpain 5"/>
    <property type="match status" value="1"/>
</dbReference>
<dbReference type="InterPro" id="IPR000008">
    <property type="entry name" value="C2_dom"/>
</dbReference>
<name>A0A1S3K137_LINAN</name>
<reference evidence="10" key="1">
    <citation type="submission" date="2025-08" db="UniProtKB">
        <authorList>
            <consortium name="RefSeq"/>
        </authorList>
    </citation>
    <scope>IDENTIFICATION</scope>
    <source>
        <tissue evidence="10">Gonads</tissue>
    </source>
</reference>
<dbReference type="RefSeq" id="XP_013415991.1">
    <property type="nucleotide sequence ID" value="XM_013560537.2"/>
</dbReference>
<dbReference type="InterPro" id="IPR001300">
    <property type="entry name" value="Peptidase_C2_calpain_cat"/>
</dbReference>
<evidence type="ECO:0000256" key="1">
    <source>
        <dbReference type="ARBA" id="ARBA00007623"/>
    </source>
</evidence>
<evidence type="ECO:0000259" key="8">
    <source>
        <dbReference type="PROSITE" id="PS50203"/>
    </source>
</evidence>
<keyword evidence="9" id="KW-1185">Reference proteome</keyword>
<dbReference type="STRING" id="7574.A0A1S3K137"/>
<gene>
    <name evidence="10" type="primary">LOC106177691</name>
</gene>
<dbReference type="KEGG" id="lak:106177691"/>
<evidence type="ECO:0000256" key="5">
    <source>
        <dbReference type="PIRSR" id="PIRSR622684-1"/>
    </source>
</evidence>
<dbReference type="InterPro" id="IPR036213">
    <property type="entry name" value="Calpain_III_sf"/>
</dbReference>
<dbReference type="InterPro" id="IPR022684">
    <property type="entry name" value="Calpain_cysteine_protease"/>
</dbReference>
<dbReference type="InterPro" id="IPR035892">
    <property type="entry name" value="C2_domain_sf"/>
</dbReference>
<dbReference type="PROSITE" id="PS50004">
    <property type="entry name" value="C2"/>
    <property type="match status" value="1"/>
</dbReference>
<keyword evidence="4" id="KW-0788">Thiol protease</keyword>
<dbReference type="SUPFAM" id="SSF49562">
    <property type="entry name" value="C2 domain (Calcium/lipid-binding domain, CaLB)"/>
    <property type="match status" value="1"/>
</dbReference>
<dbReference type="FunFam" id="3.90.70.10:FF:000114">
    <property type="entry name" value="Calpain a"/>
    <property type="match status" value="1"/>
</dbReference>
<dbReference type="PRINTS" id="PR00704">
    <property type="entry name" value="CALPAIN"/>
</dbReference>
<sequence length="645" mass="73457">MFRSPDPFKGQKYESIKKDCIKRGQPFVDPEFQPNNKSLFYSKVDSDIEWKRPGELCKVPRLVVEGVTTDDLNQGELGNVWFVTACTSLAHLPKLWQKVVPNHKEQDWGPESEYAGIFHFHFWRYGCWVDVVVDDLLPTKNGKLVFCHSKNKNEFWSALLEKAYAKLYGDYETLKTGYPADALVDFTGGVAEKLDLMQYGVRQNEDDKMEFFEELLDASENSSLIIATISCPQSDVGQSGRQGLMKGYGYGVTAVKKISVNKGLQAATGSGTLLMLRLNNPWGTQEWTGAWSDQSEEWKNLSEAEKKKLGLTFQNEGEFWMCLGDFIHYFENVDMCHFVNTSFFSLKKTWYESLMPGEWTQGARGSPQNRSGGAFHNKDSFLNNPQFVFDIKEDTDTAMISLEQDDKRADKKIGGEHLQIGFHIMKVEENRKYRVHIPGEKCAETDFKQSRNIYGKYVLRRGRYVIIPSTYNPGSVGKFLLRLYTGANSSSNIRELTKEGPERSCCICIKQPQIVLTITIIKARDLEKRDKDKSPGEPNPYVEIKCEGETVKAPIKKNTAVPEWGTMATFYLKKPDTPIIVDIFNHKTLLDEFIGQATIPDLGTMEGEEKEYDLFGKSKKEKKEGTKYPGSLRVRLQSSYDLTDL</sequence>
<evidence type="ECO:0000313" key="10">
    <source>
        <dbReference type="RefSeq" id="XP_013415991.1"/>
    </source>
</evidence>
<protein>
    <submittedName>
        <fullName evidence="10">Calpain-5 isoform X1</fullName>
    </submittedName>
</protein>
<dbReference type="SMART" id="SM00720">
    <property type="entry name" value="calpain_III"/>
    <property type="match status" value="1"/>
</dbReference>
<proteinExistence type="inferred from homology"/>
<dbReference type="Gene3D" id="3.90.70.10">
    <property type="entry name" value="Cysteine proteinases"/>
    <property type="match status" value="1"/>
</dbReference>
<dbReference type="Gene3D" id="2.60.120.380">
    <property type="match status" value="1"/>
</dbReference>
<accession>A0A1S3K137</accession>
<dbReference type="PANTHER" id="PTHR10183:SF379">
    <property type="entry name" value="CALPAIN-5"/>
    <property type="match status" value="1"/>
</dbReference>
<evidence type="ECO:0000256" key="2">
    <source>
        <dbReference type="ARBA" id="ARBA00022670"/>
    </source>
</evidence>
<dbReference type="AlphaFoldDB" id="A0A1S3K137"/>
<feature type="domain" description="Calpain catalytic" evidence="8">
    <location>
        <begin position="26"/>
        <end position="339"/>
    </location>
</feature>
<dbReference type="Pfam" id="PF01067">
    <property type="entry name" value="Calpain_III"/>
    <property type="match status" value="1"/>
</dbReference>
<dbReference type="PANTHER" id="PTHR10183">
    <property type="entry name" value="CALPAIN"/>
    <property type="match status" value="1"/>
</dbReference>
<evidence type="ECO:0000256" key="6">
    <source>
        <dbReference type="PROSITE-ProRule" id="PRU00239"/>
    </source>
</evidence>
<dbReference type="InParanoid" id="A0A1S3K137"/>
<dbReference type="Pfam" id="PF00648">
    <property type="entry name" value="Peptidase_C2"/>
    <property type="match status" value="1"/>
</dbReference>
<dbReference type="InterPro" id="IPR022682">
    <property type="entry name" value="Calpain_domain_III"/>
</dbReference>
<evidence type="ECO:0000259" key="7">
    <source>
        <dbReference type="PROSITE" id="PS50004"/>
    </source>
</evidence>
<dbReference type="SUPFAM" id="SSF49758">
    <property type="entry name" value="Calpain large subunit, middle domain (domain III)"/>
    <property type="match status" value="1"/>
</dbReference>
<dbReference type="Pfam" id="PF00168">
    <property type="entry name" value="C2"/>
    <property type="match status" value="1"/>
</dbReference>
<dbReference type="PROSITE" id="PS50203">
    <property type="entry name" value="CALPAIN_CAT"/>
    <property type="match status" value="1"/>
</dbReference>
<feature type="domain" description="C2" evidence="7">
    <location>
        <begin position="497"/>
        <end position="616"/>
    </location>
</feature>
<dbReference type="SMART" id="SM00239">
    <property type="entry name" value="C2"/>
    <property type="match status" value="1"/>
</dbReference>
<dbReference type="GO" id="GO:0004198">
    <property type="term" value="F:calcium-dependent cysteine-type endopeptidase activity"/>
    <property type="evidence" value="ECO:0007669"/>
    <property type="project" value="InterPro"/>
</dbReference>
<dbReference type="CDD" id="cd00044">
    <property type="entry name" value="CysPc"/>
    <property type="match status" value="1"/>
</dbReference>
<dbReference type="InterPro" id="IPR022683">
    <property type="entry name" value="Calpain_III"/>
</dbReference>
<dbReference type="SMART" id="SM00230">
    <property type="entry name" value="CysPc"/>
    <property type="match status" value="1"/>
</dbReference>
<dbReference type="SUPFAM" id="SSF54001">
    <property type="entry name" value="Cysteine proteinases"/>
    <property type="match status" value="1"/>
</dbReference>
<organism evidence="9 10">
    <name type="scientific">Lingula anatina</name>
    <name type="common">Brachiopod</name>
    <name type="synonym">Lingula unguis</name>
    <dbReference type="NCBI Taxonomy" id="7574"/>
    <lineage>
        <taxon>Eukaryota</taxon>
        <taxon>Metazoa</taxon>
        <taxon>Spiralia</taxon>
        <taxon>Lophotrochozoa</taxon>
        <taxon>Brachiopoda</taxon>
        <taxon>Linguliformea</taxon>
        <taxon>Lingulata</taxon>
        <taxon>Lingulida</taxon>
        <taxon>Linguloidea</taxon>
        <taxon>Lingulidae</taxon>
        <taxon>Lingula</taxon>
    </lineage>
</organism>
<dbReference type="GeneID" id="106177691"/>
<dbReference type="OrthoDB" id="424753at2759"/>
<dbReference type="GO" id="GO:0006508">
    <property type="term" value="P:proteolysis"/>
    <property type="evidence" value="ECO:0007669"/>
    <property type="project" value="UniProtKB-KW"/>
</dbReference>
<keyword evidence="3" id="KW-0378">Hydrolase</keyword>
<evidence type="ECO:0000256" key="3">
    <source>
        <dbReference type="ARBA" id="ARBA00022801"/>
    </source>
</evidence>
<dbReference type="GO" id="GO:0005737">
    <property type="term" value="C:cytoplasm"/>
    <property type="evidence" value="ECO:0007669"/>
    <property type="project" value="TreeGrafter"/>
</dbReference>
<evidence type="ECO:0000313" key="9">
    <source>
        <dbReference type="Proteomes" id="UP000085678"/>
    </source>
</evidence>
<feature type="active site" evidence="5">
    <location>
        <position position="280"/>
    </location>
</feature>
<dbReference type="Gene3D" id="2.60.40.150">
    <property type="entry name" value="C2 domain"/>
    <property type="match status" value="1"/>
</dbReference>
<keyword evidence="2" id="KW-0645">Protease</keyword>
<dbReference type="Proteomes" id="UP000085678">
    <property type="component" value="Unplaced"/>
</dbReference>